<proteinExistence type="predicted"/>
<evidence type="ECO:0000313" key="3">
    <source>
        <dbReference type="Proteomes" id="UP000799444"/>
    </source>
</evidence>
<dbReference type="GO" id="GO:0016747">
    <property type="term" value="F:acyltransferase activity, transferring groups other than amino-acyl groups"/>
    <property type="evidence" value="ECO:0007669"/>
    <property type="project" value="InterPro"/>
</dbReference>
<dbReference type="CDD" id="cd04301">
    <property type="entry name" value="NAT_SF"/>
    <property type="match status" value="1"/>
</dbReference>
<evidence type="ECO:0000259" key="1">
    <source>
        <dbReference type="PROSITE" id="PS51186"/>
    </source>
</evidence>
<comment type="caution">
    <text evidence="2">The sequence shown here is derived from an EMBL/GenBank/DDBJ whole genome shotgun (WGS) entry which is preliminary data.</text>
</comment>
<accession>A0A9P4UV45</accession>
<dbReference type="EMBL" id="ML996241">
    <property type="protein sequence ID" value="KAF2729582.1"/>
    <property type="molecule type" value="Genomic_DNA"/>
</dbReference>
<dbReference type="Proteomes" id="UP000799444">
    <property type="component" value="Unassembled WGS sequence"/>
</dbReference>
<dbReference type="InterPro" id="IPR000182">
    <property type="entry name" value="GNAT_dom"/>
</dbReference>
<reference evidence="2" key="1">
    <citation type="journal article" date="2020" name="Stud. Mycol.">
        <title>101 Dothideomycetes genomes: a test case for predicting lifestyles and emergence of pathogens.</title>
        <authorList>
            <person name="Haridas S."/>
            <person name="Albert R."/>
            <person name="Binder M."/>
            <person name="Bloem J."/>
            <person name="Labutti K."/>
            <person name="Salamov A."/>
            <person name="Andreopoulos B."/>
            <person name="Baker S."/>
            <person name="Barry K."/>
            <person name="Bills G."/>
            <person name="Bluhm B."/>
            <person name="Cannon C."/>
            <person name="Castanera R."/>
            <person name="Culley D."/>
            <person name="Daum C."/>
            <person name="Ezra D."/>
            <person name="Gonzalez J."/>
            <person name="Henrissat B."/>
            <person name="Kuo A."/>
            <person name="Liang C."/>
            <person name="Lipzen A."/>
            <person name="Lutzoni F."/>
            <person name="Magnuson J."/>
            <person name="Mondo S."/>
            <person name="Nolan M."/>
            <person name="Ohm R."/>
            <person name="Pangilinan J."/>
            <person name="Park H.-J."/>
            <person name="Ramirez L."/>
            <person name="Alfaro M."/>
            <person name="Sun H."/>
            <person name="Tritt A."/>
            <person name="Yoshinaga Y."/>
            <person name="Zwiers L.-H."/>
            <person name="Turgeon B."/>
            <person name="Goodwin S."/>
            <person name="Spatafora J."/>
            <person name="Crous P."/>
            <person name="Grigoriev I."/>
        </authorList>
    </citation>
    <scope>NUCLEOTIDE SEQUENCE</scope>
    <source>
        <strain evidence="2">CBS 125425</strain>
    </source>
</reference>
<sequence length="251" mass="28557">MAMFIFDEVTSDADFDELIALLWLSYSRPRIPLLPLLFPADEADPDGRAKAIETSKRMLLLAHHADPTGHWFKVTCSDTGKIVGGCRWHVNESNPYQTGAKLVDQVDAASNETYQAPTYETGVAQEFASLILGQMLNPRARRYVRPHTHLHICFVHPDYRLKGVGTLLTTWGVEKADELQIESFIEASDMGRGLYQRFGFVVVSTDHANAERESPPEQWEALTKKFLPYFWHCMWRPVGGNFIEGETKMPW</sequence>
<dbReference type="Pfam" id="PF00583">
    <property type="entry name" value="Acetyltransf_1"/>
    <property type="match status" value="1"/>
</dbReference>
<dbReference type="OrthoDB" id="410198at2759"/>
<evidence type="ECO:0000313" key="2">
    <source>
        <dbReference type="EMBL" id="KAF2729582.1"/>
    </source>
</evidence>
<dbReference type="InterPro" id="IPR016181">
    <property type="entry name" value="Acyl_CoA_acyltransferase"/>
</dbReference>
<dbReference type="PANTHER" id="PTHR42791">
    <property type="entry name" value="GNAT FAMILY ACETYLTRANSFERASE"/>
    <property type="match status" value="1"/>
</dbReference>
<dbReference type="PROSITE" id="PS51186">
    <property type="entry name" value="GNAT"/>
    <property type="match status" value="1"/>
</dbReference>
<feature type="domain" description="N-acetyltransferase" evidence="1">
    <location>
        <begin position="72"/>
        <end position="225"/>
    </location>
</feature>
<dbReference type="InterPro" id="IPR052523">
    <property type="entry name" value="Trichothecene_AcTrans"/>
</dbReference>
<dbReference type="PANTHER" id="PTHR42791:SF5">
    <property type="entry name" value="HYPOTHETICAL ACETYLTRANSFERASE (EUROFUNG)"/>
    <property type="match status" value="1"/>
</dbReference>
<dbReference type="SUPFAM" id="SSF55729">
    <property type="entry name" value="Acyl-CoA N-acyltransferases (Nat)"/>
    <property type="match status" value="1"/>
</dbReference>
<name>A0A9P4UV45_9PLEO</name>
<organism evidence="2 3">
    <name type="scientific">Polyplosphaeria fusca</name>
    <dbReference type="NCBI Taxonomy" id="682080"/>
    <lineage>
        <taxon>Eukaryota</taxon>
        <taxon>Fungi</taxon>
        <taxon>Dikarya</taxon>
        <taxon>Ascomycota</taxon>
        <taxon>Pezizomycotina</taxon>
        <taxon>Dothideomycetes</taxon>
        <taxon>Pleosporomycetidae</taxon>
        <taxon>Pleosporales</taxon>
        <taxon>Tetraplosphaeriaceae</taxon>
        <taxon>Polyplosphaeria</taxon>
    </lineage>
</organism>
<dbReference type="AlphaFoldDB" id="A0A9P4UV45"/>
<keyword evidence="3" id="KW-1185">Reference proteome</keyword>
<dbReference type="Gene3D" id="3.40.630.30">
    <property type="match status" value="1"/>
</dbReference>
<protein>
    <recommendedName>
        <fullName evidence="1">N-acetyltransferase domain-containing protein</fullName>
    </recommendedName>
</protein>
<gene>
    <name evidence="2" type="ORF">EJ04DRAFT_502097</name>
</gene>